<dbReference type="Proteomes" id="UP001151760">
    <property type="component" value="Unassembled WGS sequence"/>
</dbReference>
<gene>
    <name evidence="2" type="ORF">Tco_1078611</name>
</gene>
<accession>A0ABQ5HPG7</accession>
<keyword evidence="3" id="KW-1185">Reference proteome</keyword>
<evidence type="ECO:0000313" key="3">
    <source>
        <dbReference type="Proteomes" id="UP001151760"/>
    </source>
</evidence>
<reference evidence="2" key="2">
    <citation type="submission" date="2022-01" db="EMBL/GenBank/DDBJ databases">
        <authorList>
            <person name="Yamashiro T."/>
            <person name="Shiraishi A."/>
            <person name="Satake H."/>
            <person name="Nakayama K."/>
        </authorList>
    </citation>
    <scope>NUCLEOTIDE SEQUENCE</scope>
</reference>
<reference evidence="2" key="1">
    <citation type="journal article" date="2022" name="Int. J. Mol. Sci.">
        <title>Draft Genome of Tanacetum Coccineum: Genomic Comparison of Closely Related Tanacetum-Family Plants.</title>
        <authorList>
            <person name="Yamashiro T."/>
            <person name="Shiraishi A."/>
            <person name="Nakayama K."/>
            <person name="Satake H."/>
        </authorList>
    </citation>
    <scope>NUCLEOTIDE SEQUENCE</scope>
</reference>
<evidence type="ECO:0000313" key="2">
    <source>
        <dbReference type="EMBL" id="GJT89766.1"/>
    </source>
</evidence>
<feature type="compositionally biased region" description="Low complexity" evidence="1">
    <location>
        <begin position="157"/>
        <end position="167"/>
    </location>
</feature>
<evidence type="ECO:0000256" key="1">
    <source>
        <dbReference type="SAM" id="MobiDB-lite"/>
    </source>
</evidence>
<protein>
    <submittedName>
        <fullName evidence="2">Uncharacterized protein</fullName>
    </submittedName>
</protein>
<feature type="region of interest" description="Disordered" evidence="1">
    <location>
        <begin position="157"/>
        <end position="178"/>
    </location>
</feature>
<proteinExistence type="predicted"/>
<dbReference type="EMBL" id="BQNB010019859">
    <property type="protein sequence ID" value="GJT89766.1"/>
    <property type="molecule type" value="Genomic_DNA"/>
</dbReference>
<sequence>MERVTLLLQVRLLNAACKKERAHVSLLLMWAVREKNSNFNLSEDRLLKEYTKREKTLTLLFGFAFRGMLLECQGCMNEQEGRLLMIEYMDLVRQARRKRLKTFRQTGKTKTLTEAKETQTPREEDVRYTTSDVYSSSSEYCYENWFIQMGMHGFGRGNNNASSSERNNSNRKKRKMSGYNNVAKSDIDFVDGLEQSAATTLSSFN</sequence>
<organism evidence="2 3">
    <name type="scientific">Tanacetum coccineum</name>
    <dbReference type="NCBI Taxonomy" id="301880"/>
    <lineage>
        <taxon>Eukaryota</taxon>
        <taxon>Viridiplantae</taxon>
        <taxon>Streptophyta</taxon>
        <taxon>Embryophyta</taxon>
        <taxon>Tracheophyta</taxon>
        <taxon>Spermatophyta</taxon>
        <taxon>Magnoliopsida</taxon>
        <taxon>eudicotyledons</taxon>
        <taxon>Gunneridae</taxon>
        <taxon>Pentapetalae</taxon>
        <taxon>asterids</taxon>
        <taxon>campanulids</taxon>
        <taxon>Asterales</taxon>
        <taxon>Asteraceae</taxon>
        <taxon>Asteroideae</taxon>
        <taxon>Anthemideae</taxon>
        <taxon>Anthemidinae</taxon>
        <taxon>Tanacetum</taxon>
    </lineage>
</organism>
<name>A0ABQ5HPG7_9ASTR</name>
<comment type="caution">
    <text evidence="2">The sequence shown here is derived from an EMBL/GenBank/DDBJ whole genome shotgun (WGS) entry which is preliminary data.</text>
</comment>